<dbReference type="SUPFAM" id="SSF47336">
    <property type="entry name" value="ACP-like"/>
    <property type="match status" value="1"/>
</dbReference>
<evidence type="ECO:0000313" key="2">
    <source>
        <dbReference type="EMBL" id="AZL59566.1"/>
    </source>
</evidence>
<dbReference type="KEGG" id="taw:EI545_12410"/>
<name>A0A3S8U7D3_9RHOB</name>
<dbReference type="InterPro" id="IPR009081">
    <property type="entry name" value="PP-bd_ACP"/>
</dbReference>
<gene>
    <name evidence="2" type="ORF">EI545_12410</name>
</gene>
<dbReference type="OrthoDB" id="287644at2"/>
<dbReference type="Proteomes" id="UP000282002">
    <property type="component" value="Chromosome"/>
</dbReference>
<dbReference type="Gene3D" id="1.10.1200.10">
    <property type="entry name" value="ACP-like"/>
    <property type="match status" value="1"/>
</dbReference>
<proteinExistence type="predicted"/>
<evidence type="ECO:0000259" key="1">
    <source>
        <dbReference type="PROSITE" id="PS50075"/>
    </source>
</evidence>
<dbReference type="RefSeq" id="WP_125325761.1">
    <property type="nucleotide sequence ID" value="NZ_CP034328.1"/>
</dbReference>
<keyword evidence="3" id="KW-1185">Reference proteome</keyword>
<dbReference type="Pfam" id="PF00550">
    <property type="entry name" value="PP-binding"/>
    <property type="match status" value="1"/>
</dbReference>
<accession>A0A3S8U7D3</accession>
<feature type="domain" description="Carrier" evidence="1">
    <location>
        <begin position="1"/>
        <end position="82"/>
    </location>
</feature>
<reference evidence="2 3" key="1">
    <citation type="submission" date="2018-12" db="EMBL/GenBank/DDBJ databases">
        <title>Complete genome sequencing of Tabrizicola sp. K13M18.</title>
        <authorList>
            <person name="Bae J.-W."/>
        </authorList>
    </citation>
    <scope>NUCLEOTIDE SEQUENCE [LARGE SCALE GENOMIC DNA]</scope>
    <source>
        <strain evidence="2 3">K13M18</strain>
    </source>
</reference>
<sequence length="86" mass="9046">MNVRPAVIAALDKTSGLLDRPSLASLALSGGDFDLSELDIDSLATYEIIMQLEDEFGIDLPPASIASTTTLCDLVDVVARAVQAKP</sequence>
<dbReference type="EMBL" id="CP034328">
    <property type="protein sequence ID" value="AZL59566.1"/>
    <property type="molecule type" value="Genomic_DNA"/>
</dbReference>
<dbReference type="InterPro" id="IPR036736">
    <property type="entry name" value="ACP-like_sf"/>
</dbReference>
<protein>
    <recommendedName>
        <fullName evidence="1">Carrier domain-containing protein</fullName>
    </recommendedName>
</protein>
<evidence type="ECO:0000313" key="3">
    <source>
        <dbReference type="Proteomes" id="UP000282002"/>
    </source>
</evidence>
<dbReference type="PROSITE" id="PS50075">
    <property type="entry name" value="CARRIER"/>
    <property type="match status" value="1"/>
</dbReference>
<dbReference type="AlphaFoldDB" id="A0A3S8U7D3"/>
<organism evidence="2 3">
    <name type="scientific">Tabrizicola piscis</name>
    <dbReference type="NCBI Taxonomy" id="2494374"/>
    <lineage>
        <taxon>Bacteria</taxon>
        <taxon>Pseudomonadati</taxon>
        <taxon>Pseudomonadota</taxon>
        <taxon>Alphaproteobacteria</taxon>
        <taxon>Rhodobacterales</taxon>
        <taxon>Paracoccaceae</taxon>
        <taxon>Tabrizicola</taxon>
    </lineage>
</organism>